<keyword evidence="12 20" id="KW-0445">Lipid transport</keyword>
<keyword evidence="14" id="KW-0472">Membrane</keyword>
<evidence type="ECO:0000259" key="22">
    <source>
        <dbReference type="PROSITE" id="PS50003"/>
    </source>
</evidence>
<evidence type="ECO:0000256" key="18">
    <source>
        <dbReference type="ARBA" id="ARBA00064163"/>
    </source>
</evidence>
<dbReference type="Gene3D" id="2.30.29.30">
    <property type="entry name" value="Pleckstrin-homology domain (PH domain)/Phosphotyrosine-binding domain (PTB)"/>
    <property type="match status" value="1"/>
</dbReference>
<name>A0A1A7WEQ2_9TELE</name>
<proteinExistence type="inferred from homology"/>
<dbReference type="GO" id="GO:0097038">
    <property type="term" value="C:perinuclear endoplasmic reticulum"/>
    <property type="evidence" value="ECO:0007669"/>
    <property type="project" value="TreeGrafter"/>
</dbReference>
<evidence type="ECO:0000256" key="19">
    <source>
        <dbReference type="RuleBase" id="RU003844"/>
    </source>
</evidence>
<evidence type="ECO:0000256" key="4">
    <source>
        <dbReference type="ARBA" id="ARBA00004514"/>
    </source>
</evidence>
<evidence type="ECO:0000256" key="20">
    <source>
        <dbReference type="RuleBase" id="RU003845"/>
    </source>
</evidence>
<dbReference type="FunFam" id="2.30.29.30:FF:000011">
    <property type="entry name" value="Oxysterol-binding protein"/>
    <property type="match status" value="1"/>
</dbReference>
<sequence length="814" mass="93131">MTTSSPTHSDSSNSPRHNVKQDRWEIVEGLRGVPANMQEPEIQEGFLLKKRKWPMKGWHKRYFVLERGILNYAKRAPDLQKGKPHGCIDVGLSVMSIKKKAMCIDLDTEDNIYHLKVKSAELFEEWVSKLRHHRMFRQNEIALYPHEKHLFHPHASSSPSLNESIRNRATLTKQASIHHAKVGSWLQSSEEMNKCCKELVECESYLLELNLLLKSMEVMHRTYSAPAITALQTSNFDIPKKEKRPKRWRSKHNGKEPKSTLQVPSCISNQSPRLHASNPNLPTTESATQDACPQSPDSPTEVSHLQQDFCRLANNIHISMKSAYSCLIVEKERLKQAMELHGPQLPQVIGLKSGYASECSTPNQSLVHQASSESRASIPESMSEFFDAQEYLLSSSSSENEVSDDDSYISDVSDTVSMDTFDGGSERHNSVSSVVTLTRRRSALPCPCPSSSVSLWNILRNNIGKDLSKVAMPVQLNEPINTLQRLCEELEYSNLLDTANQTEDPYQRLVYVATFAISAYASSYYRAGSKPFNPVLGETYECDRPDKGFRFIAEQVSHHPPVSACHSDSKKFNFWQDMRWKNKFWGKSMEIVPMGTTHVTLPAFGDHYEWNKVTSCIHNILSGQRWIEHYGEMSIKNINSDICQCKVTFVKAKSWSSAVNEIEGVITDSNGKVIHSIFGKWHESVFQGELPAATCIWRPNPIPEDKDQYYGFTQFAVELNELDSSLRPLLPPTDTRFRPDQRLLEEGNVDGAEEQKQRIEQLQRERRKVLQDNNMTHQPRFFKKSKDDSWVSNKTYWELRREPGFSRMDFPVLW</sequence>
<dbReference type="InterPro" id="IPR001849">
    <property type="entry name" value="PH_domain"/>
</dbReference>
<evidence type="ECO:0000256" key="8">
    <source>
        <dbReference type="ARBA" id="ARBA00022475"/>
    </source>
</evidence>
<evidence type="ECO:0000256" key="21">
    <source>
        <dbReference type="SAM" id="MobiDB-lite"/>
    </source>
</evidence>
<gene>
    <name evidence="23" type="primary">OSBPL3A</name>
</gene>
<dbReference type="SUPFAM" id="SSF144000">
    <property type="entry name" value="Oxysterol-binding protein-like"/>
    <property type="match status" value="1"/>
</dbReference>
<dbReference type="GO" id="GO:0006699">
    <property type="term" value="P:bile acid biosynthetic process"/>
    <property type="evidence" value="ECO:0007669"/>
    <property type="project" value="UniProtKB-ARBA"/>
</dbReference>
<dbReference type="FunFam" id="3.30.70.3490:FF:000004">
    <property type="entry name" value="Oxysterol-binding protein"/>
    <property type="match status" value="1"/>
</dbReference>
<evidence type="ECO:0000256" key="6">
    <source>
        <dbReference type="ARBA" id="ARBA00008842"/>
    </source>
</evidence>
<comment type="similarity">
    <text evidence="6 19">Belongs to the OSBP family.</text>
</comment>
<evidence type="ECO:0000256" key="11">
    <source>
        <dbReference type="ARBA" id="ARBA00022824"/>
    </source>
</evidence>
<evidence type="ECO:0000313" key="23">
    <source>
        <dbReference type="EMBL" id="SBP04283.1"/>
    </source>
</evidence>
<evidence type="ECO:0000256" key="5">
    <source>
        <dbReference type="ARBA" id="ARBA00004617"/>
    </source>
</evidence>
<dbReference type="GO" id="GO:0015485">
    <property type="term" value="F:cholesterol binding"/>
    <property type="evidence" value="ECO:0007669"/>
    <property type="project" value="TreeGrafter"/>
</dbReference>
<comment type="subcellular location">
    <subcellularLocation>
        <location evidence="1">Cell membrane</location>
        <topology evidence="1">Peripheral membrane protein</topology>
    </subcellularLocation>
    <subcellularLocation>
        <location evidence="3">Cell projection</location>
        <location evidence="3">Filopodium tip</location>
    </subcellularLocation>
    <subcellularLocation>
        <location evidence="4">Cytoplasm</location>
        <location evidence="4">Cytosol</location>
    </subcellularLocation>
    <subcellularLocation>
        <location evidence="2">Endoplasmic reticulum membrane</location>
        <topology evidence="2">Peripheral membrane protein</topology>
    </subcellularLocation>
    <subcellularLocation>
        <location evidence="5">Nucleus membrane</location>
        <topology evidence="5">Peripheral membrane protein</topology>
    </subcellularLocation>
</comment>
<evidence type="ECO:0000256" key="10">
    <source>
        <dbReference type="ARBA" id="ARBA00022553"/>
    </source>
</evidence>
<dbReference type="InterPro" id="IPR041680">
    <property type="entry name" value="PH_8"/>
</dbReference>
<dbReference type="PROSITE" id="PS50003">
    <property type="entry name" value="PH_DOMAIN"/>
    <property type="match status" value="1"/>
</dbReference>
<dbReference type="Gene3D" id="3.30.70.3490">
    <property type="match status" value="1"/>
</dbReference>
<feature type="compositionally biased region" description="Polar residues" evidence="21">
    <location>
        <begin position="259"/>
        <end position="300"/>
    </location>
</feature>
<dbReference type="GO" id="GO:0005886">
    <property type="term" value="C:plasma membrane"/>
    <property type="evidence" value="ECO:0007669"/>
    <property type="project" value="UniProtKB-SubCell"/>
</dbReference>
<keyword evidence="13" id="KW-0446">Lipid-binding</keyword>
<keyword evidence="9" id="KW-0963">Cytoplasm</keyword>
<organism evidence="23">
    <name type="scientific">Iconisemion striatum</name>
    <dbReference type="NCBI Taxonomy" id="60296"/>
    <lineage>
        <taxon>Eukaryota</taxon>
        <taxon>Metazoa</taxon>
        <taxon>Chordata</taxon>
        <taxon>Craniata</taxon>
        <taxon>Vertebrata</taxon>
        <taxon>Euteleostomi</taxon>
        <taxon>Actinopterygii</taxon>
        <taxon>Neopterygii</taxon>
        <taxon>Teleostei</taxon>
        <taxon>Neoteleostei</taxon>
        <taxon>Acanthomorphata</taxon>
        <taxon>Ovalentaria</taxon>
        <taxon>Atherinomorphae</taxon>
        <taxon>Cyprinodontiformes</taxon>
        <taxon>Nothobranchiidae</taxon>
        <taxon>Iconisemion</taxon>
    </lineage>
</organism>
<keyword evidence="11" id="KW-0256">Endoplasmic reticulum</keyword>
<evidence type="ECO:0000256" key="12">
    <source>
        <dbReference type="ARBA" id="ARBA00023055"/>
    </source>
</evidence>
<keyword evidence="15" id="KW-0539">Nucleus</keyword>
<dbReference type="GO" id="GO:0120015">
    <property type="term" value="F:sterol transfer activity"/>
    <property type="evidence" value="ECO:0007669"/>
    <property type="project" value="UniProtKB-ARBA"/>
</dbReference>
<dbReference type="InterPro" id="IPR011993">
    <property type="entry name" value="PH-like_dom_sf"/>
</dbReference>
<evidence type="ECO:0000256" key="13">
    <source>
        <dbReference type="ARBA" id="ARBA00023121"/>
    </source>
</evidence>
<feature type="compositionally biased region" description="Low complexity" evidence="21">
    <location>
        <begin position="1"/>
        <end position="14"/>
    </location>
</feature>
<reference evidence="23" key="1">
    <citation type="submission" date="2016-05" db="EMBL/GenBank/DDBJ databases">
        <authorList>
            <person name="Lavstsen T."/>
            <person name="Jespersen J.S."/>
        </authorList>
    </citation>
    <scope>NUCLEOTIDE SEQUENCE</scope>
    <source>
        <tissue evidence="23">Brain</tissue>
    </source>
</reference>
<evidence type="ECO:0000256" key="7">
    <source>
        <dbReference type="ARBA" id="ARBA00022448"/>
    </source>
</evidence>
<dbReference type="Gene3D" id="2.40.160.120">
    <property type="match status" value="1"/>
</dbReference>
<evidence type="ECO:0000256" key="14">
    <source>
        <dbReference type="ARBA" id="ARBA00023136"/>
    </source>
</evidence>
<evidence type="ECO:0000256" key="1">
    <source>
        <dbReference type="ARBA" id="ARBA00004202"/>
    </source>
</evidence>
<evidence type="ECO:0000256" key="15">
    <source>
        <dbReference type="ARBA" id="ARBA00023242"/>
    </source>
</evidence>
<dbReference type="GO" id="GO:0032433">
    <property type="term" value="C:filopodium tip"/>
    <property type="evidence" value="ECO:0007669"/>
    <property type="project" value="UniProtKB-SubCell"/>
</dbReference>
<dbReference type="FunFam" id="2.40.160.120:FF:000001">
    <property type="entry name" value="Oxysterol-binding protein"/>
    <property type="match status" value="1"/>
</dbReference>
<accession>A0A1A7WEQ2</accession>
<dbReference type="InterPro" id="IPR000648">
    <property type="entry name" value="Oxysterol-bd"/>
</dbReference>
<dbReference type="PANTHER" id="PTHR10972">
    <property type="entry name" value="OXYSTEROL-BINDING PROTEIN-RELATED"/>
    <property type="match status" value="1"/>
</dbReference>
<dbReference type="PANTHER" id="PTHR10972:SF150">
    <property type="entry name" value="OXYSTEROL-BINDING PROTEIN"/>
    <property type="match status" value="1"/>
</dbReference>
<dbReference type="InterPro" id="IPR018494">
    <property type="entry name" value="Oxysterol-bd_CS"/>
</dbReference>
<dbReference type="CDD" id="cd13287">
    <property type="entry name" value="PH_ORP3_ORP6_ORP7"/>
    <property type="match status" value="1"/>
</dbReference>
<keyword evidence="10" id="KW-0597">Phosphoprotein</keyword>
<dbReference type="Pfam" id="PF15409">
    <property type="entry name" value="PH_8"/>
    <property type="match status" value="1"/>
</dbReference>
<dbReference type="GO" id="GO:0005789">
    <property type="term" value="C:endoplasmic reticulum membrane"/>
    <property type="evidence" value="ECO:0007669"/>
    <property type="project" value="UniProtKB-SubCell"/>
</dbReference>
<dbReference type="PROSITE" id="PS01013">
    <property type="entry name" value="OSBP"/>
    <property type="match status" value="1"/>
</dbReference>
<evidence type="ECO:0000256" key="2">
    <source>
        <dbReference type="ARBA" id="ARBA00004406"/>
    </source>
</evidence>
<dbReference type="AlphaFoldDB" id="A0A1A7WEQ2"/>
<comment type="subunit">
    <text evidence="18">Homodimer. Interacts with RRAS. Interacts (phosphorylated form) with VAPA. Interacts with OSBPL6.</text>
</comment>
<feature type="compositionally biased region" description="Basic residues" evidence="21">
    <location>
        <begin position="241"/>
        <end position="252"/>
    </location>
</feature>
<keyword evidence="8" id="KW-1003">Cell membrane</keyword>
<feature type="domain" description="PH" evidence="22">
    <location>
        <begin position="40"/>
        <end position="135"/>
    </location>
</feature>
<feature type="region of interest" description="Disordered" evidence="21">
    <location>
        <begin position="236"/>
        <end position="300"/>
    </location>
</feature>
<feature type="region of interest" description="Disordered" evidence="21">
    <location>
        <begin position="1"/>
        <end position="21"/>
    </location>
</feature>
<keyword evidence="16" id="KW-0966">Cell projection</keyword>
<evidence type="ECO:0000256" key="9">
    <source>
        <dbReference type="ARBA" id="ARBA00022490"/>
    </source>
</evidence>
<dbReference type="SUPFAM" id="SSF50729">
    <property type="entry name" value="PH domain-like"/>
    <property type="match status" value="1"/>
</dbReference>
<comment type="function">
    <text evidence="17">Phosphoinositide-binding protein which associates with both cell and endoplasmic reticulum (ER) membranes. Can bind to the ER membrane protein VAPA and recruit VAPA to plasma membrane sites, thus linking these intracellular compartments. The ORP3-VAPA complex stimulates RRAS signaling which in turn attenuates integrin beta-1 (ITGB1) activation at the cell surface. With VAPA, may regulate ER morphology. Has a role in regulation of the actin cytoskeleton, cell polarity and cell adhesion. Binds to phosphoinositides with preference for PI(3,4)P2 and PI(3,4,5)P3. Also binds 25-hydroxycholesterol and cholesterol.</text>
</comment>
<dbReference type="EMBL" id="HADW01002883">
    <property type="protein sequence ID" value="SBP04283.1"/>
    <property type="molecule type" value="Transcribed_RNA"/>
</dbReference>
<evidence type="ECO:0000256" key="16">
    <source>
        <dbReference type="ARBA" id="ARBA00023273"/>
    </source>
</evidence>
<evidence type="ECO:0000256" key="3">
    <source>
        <dbReference type="ARBA" id="ARBA00004495"/>
    </source>
</evidence>
<dbReference type="GO" id="GO:0031965">
    <property type="term" value="C:nuclear membrane"/>
    <property type="evidence" value="ECO:0007669"/>
    <property type="project" value="UniProtKB-SubCell"/>
</dbReference>
<protein>
    <recommendedName>
        <fullName evidence="20">Oxysterol-binding protein</fullName>
    </recommendedName>
</protein>
<dbReference type="InterPro" id="IPR037239">
    <property type="entry name" value="OSBP_sf"/>
</dbReference>
<dbReference type="SMART" id="SM00233">
    <property type="entry name" value="PH"/>
    <property type="match status" value="1"/>
</dbReference>
<keyword evidence="7 20" id="KW-0813">Transport</keyword>
<evidence type="ECO:0000256" key="17">
    <source>
        <dbReference type="ARBA" id="ARBA00055107"/>
    </source>
</evidence>
<dbReference type="Pfam" id="PF01237">
    <property type="entry name" value="Oxysterol_BP"/>
    <property type="match status" value="1"/>
</dbReference>
<dbReference type="GO" id="GO:0005829">
    <property type="term" value="C:cytosol"/>
    <property type="evidence" value="ECO:0007669"/>
    <property type="project" value="UniProtKB-SubCell"/>
</dbReference>
<reference evidence="23" key="2">
    <citation type="submission" date="2016-06" db="EMBL/GenBank/DDBJ databases">
        <title>The genome of a short-lived fish provides insights into sex chromosome evolution and the genetic control of aging.</title>
        <authorList>
            <person name="Reichwald K."/>
            <person name="Felder M."/>
            <person name="Petzold A."/>
            <person name="Koch P."/>
            <person name="Groth M."/>
            <person name="Platzer M."/>
        </authorList>
    </citation>
    <scope>NUCLEOTIDE SEQUENCE</scope>
    <source>
        <tissue evidence="23">Brain</tissue>
    </source>
</reference>